<sequence length="445" mass="48246">MQRVYILNEQMTPALFKLAWPTILSMLFQTLYNVIDAFWLGKLGKIAISAPTIAWPAIFLLISLGSGLGVAGLAMVSQYVGAGDFKKASKAAGQIILISTIFATVIGIIGGIFSGGILKLMRIPPEMFDSTRIYMQTIFFGAPLTFGTFAIASLFSGWGDTVTPMILTGLSVLFNAVLDPLMIFGIGFPRFEVFGAALATVISRGVVVIFALYILFSGRRGIKLTFHDMVPDVYMIKKIFSIGFPSSLGQSVTAFAFLIIMAIISRFGPVATAAVGVGNRVTSIATMFSFGLAQATSAMVGQYLGAERNDDAYRVVWKSAGINMVIVGAMCTGTFFFGKEVTAFFINEPDVLVEGFRYFRIVSLSIPFYATFNIFDAALRGSGYTVASMILNIVRLWGIRLPLIYLFGLSMGTLGIWYAMLISNISIAIAAAFVISSKKWLKKVI</sequence>
<dbReference type="InterPro" id="IPR048279">
    <property type="entry name" value="MdtK-like"/>
</dbReference>
<dbReference type="InterPro" id="IPR050222">
    <property type="entry name" value="MATE_MdtK"/>
</dbReference>
<dbReference type="GO" id="GO:0042910">
    <property type="term" value="F:xenobiotic transmembrane transporter activity"/>
    <property type="evidence" value="ECO:0007669"/>
    <property type="project" value="InterPro"/>
</dbReference>
<feature type="transmembrane region" description="Helical" evidence="10">
    <location>
        <begin position="133"/>
        <end position="155"/>
    </location>
</feature>
<dbReference type="PIRSF" id="PIRSF006603">
    <property type="entry name" value="DinF"/>
    <property type="match status" value="1"/>
</dbReference>
<dbReference type="Proteomes" id="UP000002382">
    <property type="component" value="Chromosome"/>
</dbReference>
<dbReference type="CDD" id="cd13142">
    <property type="entry name" value="MATE_like_12"/>
    <property type="match status" value="1"/>
</dbReference>
<evidence type="ECO:0000256" key="5">
    <source>
        <dbReference type="ARBA" id="ARBA00022692"/>
    </source>
</evidence>
<feature type="transmembrane region" description="Helical" evidence="10">
    <location>
        <begin position="239"/>
        <end position="264"/>
    </location>
</feature>
<feature type="transmembrane region" description="Helical" evidence="10">
    <location>
        <begin position="95"/>
        <end position="113"/>
    </location>
</feature>
<dbReference type="GO" id="GO:0015297">
    <property type="term" value="F:antiporter activity"/>
    <property type="evidence" value="ECO:0007669"/>
    <property type="project" value="UniProtKB-KW"/>
</dbReference>
<dbReference type="GO" id="GO:0006811">
    <property type="term" value="P:monoatomic ion transport"/>
    <property type="evidence" value="ECO:0007669"/>
    <property type="project" value="UniProtKB-KW"/>
</dbReference>
<dbReference type="GO" id="GO:0005886">
    <property type="term" value="C:plasma membrane"/>
    <property type="evidence" value="ECO:0007669"/>
    <property type="project" value="UniProtKB-SubCell"/>
</dbReference>
<keyword evidence="2" id="KW-0813">Transport</keyword>
<dbReference type="eggNOG" id="COG0534">
    <property type="taxonomic scope" value="Bacteria"/>
</dbReference>
<keyword evidence="8 10" id="KW-0472">Membrane</keyword>
<feature type="transmembrane region" description="Helical" evidence="10">
    <location>
        <begin position="358"/>
        <end position="379"/>
    </location>
</feature>
<dbReference type="PANTHER" id="PTHR43298">
    <property type="entry name" value="MULTIDRUG RESISTANCE PROTEIN NORM-RELATED"/>
    <property type="match status" value="1"/>
</dbReference>
<organism evidence="11 12">
    <name type="scientific">Kosmotoga olearia (strain ATCC BAA-1733 / DSM 21960 / TBF 19.5.1)</name>
    <dbReference type="NCBI Taxonomy" id="521045"/>
    <lineage>
        <taxon>Bacteria</taxon>
        <taxon>Thermotogati</taxon>
        <taxon>Thermotogota</taxon>
        <taxon>Thermotogae</taxon>
        <taxon>Kosmotogales</taxon>
        <taxon>Kosmotogaceae</taxon>
        <taxon>Kosmotoga</taxon>
    </lineage>
</organism>
<reference evidence="11 12" key="2">
    <citation type="journal article" date="2011" name="J. Bacteriol.">
        <title>Genome Sequence of Kosmotoga olearia Strain TBF 19.5.1, a Thermophilic Bacterium with a Wide Growth Temperature Range, Isolated from the Troll B Oil Platform in the North Sea.</title>
        <authorList>
            <person name="Swithers K.S."/>
            <person name="Dipippo J.L."/>
            <person name="Bruce D.C."/>
            <person name="Detter C."/>
            <person name="Tapia R."/>
            <person name="Han S."/>
            <person name="Goodwin L.A."/>
            <person name="Han J."/>
            <person name="Woyke T."/>
            <person name="Pitluck S."/>
            <person name="Pennacchio L."/>
            <person name="Nolan M."/>
            <person name="Mikhailova N."/>
            <person name="Land M.L."/>
            <person name="Nesbo C.L."/>
            <person name="Gogarten J.P."/>
            <person name="Noll K.M."/>
        </authorList>
    </citation>
    <scope>NUCLEOTIDE SEQUENCE [LARGE SCALE GENOMIC DNA]</scope>
    <source>
        <strain evidence="12">ATCC BAA-1733 / DSM 21960 / TBF 19.5.1</strain>
    </source>
</reference>
<accession>C5CFE8</accession>
<dbReference type="NCBIfam" id="TIGR00797">
    <property type="entry name" value="matE"/>
    <property type="match status" value="1"/>
</dbReference>
<dbReference type="AlphaFoldDB" id="C5CFE8"/>
<dbReference type="STRING" id="521045.Kole_1668"/>
<evidence type="ECO:0000256" key="7">
    <source>
        <dbReference type="ARBA" id="ARBA00023065"/>
    </source>
</evidence>
<feature type="transmembrane region" description="Helical" evidence="10">
    <location>
        <begin position="194"/>
        <end position="218"/>
    </location>
</feature>
<feature type="transmembrane region" description="Helical" evidence="10">
    <location>
        <begin position="284"/>
        <end position="304"/>
    </location>
</feature>
<gene>
    <name evidence="11" type="ordered locus">Kole_1668</name>
</gene>
<feature type="transmembrane region" description="Helical" evidence="10">
    <location>
        <begin position="20"/>
        <end position="41"/>
    </location>
</feature>
<keyword evidence="5 10" id="KW-0812">Transmembrane</keyword>
<feature type="transmembrane region" description="Helical" evidence="10">
    <location>
        <begin position="167"/>
        <end position="188"/>
    </location>
</feature>
<dbReference type="HOGENOM" id="CLU_012893_5_3_0"/>
<evidence type="ECO:0000256" key="3">
    <source>
        <dbReference type="ARBA" id="ARBA00022449"/>
    </source>
</evidence>
<dbReference type="RefSeq" id="WP_015869002.1">
    <property type="nucleotide sequence ID" value="NC_012785.1"/>
</dbReference>
<reference evidence="11 12" key="1">
    <citation type="submission" date="2009-06" db="EMBL/GenBank/DDBJ databases">
        <title>Complete sequence of Thermotogales bacterium TBF 19.5.1.</title>
        <authorList>
            <consortium name="US DOE Joint Genome Institute"/>
            <person name="Lucas S."/>
            <person name="Copeland A."/>
            <person name="Lapidus A."/>
            <person name="Glavina del Rio T."/>
            <person name="Tice H."/>
            <person name="Bruce D."/>
            <person name="Goodwin L."/>
            <person name="Pitluck S."/>
            <person name="Chertkov O."/>
            <person name="Brettin T."/>
            <person name="Detter J.C."/>
            <person name="Han C."/>
            <person name="Schmutz J."/>
            <person name="Larimer F."/>
            <person name="Land M."/>
            <person name="Hauser L."/>
            <person name="Kyrpides N."/>
            <person name="Ovchinnikova G."/>
            <person name="Noll K."/>
        </authorList>
    </citation>
    <scope>NUCLEOTIDE SEQUENCE [LARGE SCALE GENOMIC DNA]</scope>
    <source>
        <strain evidence="12">ATCC BAA-1733 / DSM 21960 / TBF 19.5.1</strain>
    </source>
</reference>
<feature type="transmembrane region" description="Helical" evidence="10">
    <location>
        <begin position="414"/>
        <end position="435"/>
    </location>
</feature>
<dbReference type="InterPro" id="IPR002528">
    <property type="entry name" value="MATE_fam"/>
</dbReference>
<keyword evidence="4" id="KW-1003">Cell membrane</keyword>
<keyword evidence="3" id="KW-0050">Antiport</keyword>
<evidence type="ECO:0000256" key="1">
    <source>
        <dbReference type="ARBA" id="ARBA00004651"/>
    </source>
</evidence>
<protein>
    <recommendedName>
        <fullName evidence="9">Multidrug-efflux transporter</fullName>
    </recommendedName>
</protein>
<keyword evidence="7" id="KW-0406">Ion transport</keyword>
<evidence type="ECO:0000256" key="9">
    <source>
        <dbReference type="ARBA" id="ARBA00031636"/>
    </source>
</evidence>
<feature type="transmembrane region" description="Helical" evidence="10">
    <location>
        <begin position="53"/>
        <end position="74"/>
    </location>
</feature>
<dbReference type="KEGG" id="kol:Kole_1668"/>
<evidence type="ECO:0000256" key="8">
    <source>
        <dbReference type="ARBA" id="ARBA00023136"/>
    </source>
</evidence>
<evidence type="ECO:0000313" key="11">
    <source>
        <dbReference type="EMBL" id="ACR80357.1"/>
    </source>
</evidence>
<evidence type="ECO:0000256" key="10">
    <source>
        <dbReference type="SAM" id="Phobius"/>
    </source>
</evidence>
<keyword evidence="12" id="KW-1185">Reference proteome</keyword>
<proteinExistence type="predicted"/>
<dbReference type="PANTHER" id="PTHR43298:SF2">
    <property type="entry name" value="FMN_FAD EXPORTER YEEO-RELATED"/>
    <property type="match status" value="1"/>
</dbReference>
<keyword evidence="6 10" id="KW-1133">Transmembrane helix</keyword>
<evidence type="ECO:0000256" key="2">
    <source>
        <dbReference type="ARBA" id="ARBA00022448"/>
    </source>
</evidence>
<dbReference type="EMBL" id="CP001634">
    <property type="protein sequence ID" value="ACR80357.1"/>
    <property type="molecule type" value="Genomic_DNA"/>
</dbReference>
<name>C5CFE8_KOSOT</name>
<evidence type="ECO:0000256" key="4">
    <source>
        <dbReference type="ARBA" id="ARBA00022475"/>
    </source>
</evidence>
<dbReference type="Pfam" id="PF01554">
    <property type="entry name" value="MatE"/>
    <property type="match status" value="2"/>
</dbReference>
<evidence type="ECO:0000313" key="12">
    <source>
        <dbReference type="Proteomes" id="UP000002382"/>
    </source>
</evidence>
<feature type="transmembrane region" description="Helical" evidence="10">
    <location>
        <begin position="386"/>
        <end position="408"/>
    </location>
</feature>
<feature type="transmembrane region" description="Helical" evidence="10">
    <location>
        <begin position="316"/>
        <end position="338"/>
    </location>
</feature>
<comment type="subcellular location">
    <subcellularLocation>
        <location evidence="1">Cell membrane</location>
        <topology evidence="1">Multi-pass membrane protein</topology>
    </subcellularLocation>
</comment>
<evidence type="ECO:0000256" key="6">
    <source>
        <dbReference type="ARBA" id="ARBA00022989"/>
    </source>
</evidence>